<feature type="transmembrane region" description="Helical" evidence="7">
    <location>
        <begin position="12"/>
        <end position="33"/>
    </location>
</feature>
<dbReference type="GO" id="GO:0005886">
    <property type="term" value="C:plasma membrane"/>
    <property type="evidence" value="ECO:0007669"/>
    <property type="project" value="UniProtKB-SubCell"/>
</dbReference>
<feature type="transmembrane region" description="Helical" evidence="7">
    <location>
        <begin position="53"/>
        <end position="70"/>
    </location>
</feature>
<sequence length="150" mass="16387">MRRLSLAPWGILLLRLTIGGLFIAHLYWKFFLLPGGVSQWIQLLHNNGYGPPVAWYSLTAEFAGAILITAGIGTRLFSLYALPFMIGAAHFWAVRKGFFFTNAGSELPVVWAVLLAAQALLGPGRWALQNALWPEGTRRVPGGVHEGGMA</sequence>
<keyword evidence="5 7" id="KW-1133">Transmembrane helix</keyword>
<feature type="transmembrane region" description="Helical" evidence="7">
    <location>
        <begin position="109"/>
        <end position="128"/>
    </location>
</feature>
<keyword evidence="6 7" id="KW-0472">Membrane</keyword>
<proteinExistence type="inferred from homology"/>
<name>A0A261TWW5_9BORD</name>
<evidence type="ECO:0000256" key="1">
    <source>
        <dbReference type="ARBA" id="ARBA00004651"/>
    </source>
</evidence>
<evidence type="ECO:0000256" key="5">
    <source>
        <dbReference type="ARBA" id="ARBA00022989"/>
    </source>
</evidence>
<keyword evidence="4 7" id="KW-0812">Transmembrane</keyword>
<dbReference type="EMBL" id="NEVP01000004">
    <property type="protein sequence ID" value="OZI53490.1"/>
    <property type="molecule type" value="Genomic_DNA"/>
</dbReference>
<evidence type="ECO:0000313" key="8">
    <source>
        <dbReference type="EMBL" id="OZI53490.1"/>
    </source>
</evidence>
<keyword evidence="9" id="KW-1185">Reference proteome</keyword>
<evidence type="ECO:0000256" key="3">
    <source>
        <dbReference type="ARBA" id="ARBA00022475"/>
    </source>
</evidence>
<reference evidence="8 9" key="1">
    <citation type="submission" date="2017-05" db="EMBL/GenBank/DDBJ databases">
        <title>Complete and WGS of Bordetella genogroups.</title>
        <authorList>
            <person name="Spilker T."/>
            <person name="LiPuma J."/>
        </authorList>
    </citation>
    <scope>NUCLEOTIDE SEQUENCE [LARGE SCALE GENOMIC DNA]</scope>
    <source>
        <strain evidence="8 9">AU10456</strain>
    </source>
</reference>
<dbReference type="InterPro" id="IPR032808">
    <property type="entry name" value="DoxX"/>
</dbReference>
<dbReference type="PANTHER" id="PTHR33452:SF1">
    <property type="entry name" value="INNER MEMBRANE PROTEIN YPHA-RELATED"/>
    <property type="match status" value="1"/>
</dbReference>
<dbReference type="InterPro" id="IPR051907">
    <property type="entry name" value="DoxX-like_oxidoreductase"/>
</dbReference>
<accession>A0A261TWW5</accession>
<evidence type="ECO:0008006" key="10">
    <source>
        <dbReference type="Google" id="ProtNLM"/>
    </source>
</evidence>
<dbReference type="Pfam" id="PF07681">
    <property type="entry name" value="DoxX"/>
    <property type="match status" value="1"/>
</dbReference>
<evidence type="ECO:0000256" key="2">
    <source>
        <dbReference type="ARBA" id="ARBA00006679"/>
    </source>
</evidence>
<gene>
    <name evidence="8" type="ORF">CAL25_05785</name>
</gene>
<comment type="similarity">
    <text evidence="2">Belongs to the DoxX family.</text>
</comment>
<dbReference type="Proteomes" id="UP000216913">
    <property type="component" value="Unassembled WGS sequence"/>
</dbReference>
<dbReference type="RefSeq" id="WP_094798998.1">
    <property type="nucleotide sequence ID" value="NZ_NEVN01000004.1"/>
</dbReference>
<dbReference type="PANTHER" id="PTHR33452">
    <property type="entry name" value="OXIDOREDUCTASE CATD-RELATED"/>
    <property type="match status" value="1"/>
</dbReference>
<protein>
    <recommendedName>
        <fullName evidence="10">DoxX family protein</fullName>
    </recommendedName>
</protein>
<evidence type="ECO:0000313" key="9">
    <source>
        <dbReference type="Proteomes" id="UP000216913"/>
    </source>
</evidence>
<dbReference type="AlphaFoldDB" id="A0A261TWW5"/>
<feature type="transmembrane region" description="Helical" evidence="7">
    <location>
        <begin position="77"/>
        <end position="94"/>
    </location>
</feature>
<comment type="caution">
    <text evidence="8">The sequence shown here is derived from an EMBL/GenBank/DDBJ whole genome shotgun (WGS) entry which is preliminary data.</text>
</comment>
<evidence type="ECO:0000256" key="7">
    <source>
        <dbReference type="SAM" id="Phobius"/>
    </source>
</evidence>
<organism evidence="8 9">
    <name type="scientific">Bordetella genomosp. 5</name>
    <dbReference type="NCBI Taxonomy" id="1395608"/>
    <lineage>
        <taxon>Bacteria</taxon>
        <taxon>Pseudomonadati</taxon>
        <taxon>Pseudomonadota</taxon>
        <taxon>Betaproteobacteria</taxon>
        <taxon>Burkholderiales</taxon>
        <taxon>Alcaligenaceae</taxon>
        <taxon>Bordetella</taxon>
    </lineage>
</organism>
<keyword evidence="3" id="KW-1003">Cell membrane</keyword>
<evidence type="ECO:0000256" key="6">
    <source>
        <dbReference type="ARBA" id="ARBA00023136"/>
    </source>
</evidence>
<comment type="subcellular location">
    <subcellularLocation>
        <location evidence="1">Cell membrane</location>
        <topology evidence="1">Multi-pass membrane protein</topology>
    </subcellularLocation>
</comment>
<dbReference type="OrthoDB" id="5382961at2"/>
<evidence type="ECO:0000256" key="4">
    <source>
        <dbReference type="ARBA" id="ARBA00022692"/>
    </source>
</evidence>